<reference evidence="2" key="3">
    <citation type="submission" date="2015-04" db="UniProtKB">
        <authorList>
            <consortium name="EnsemblPlants"/>
        </authorList>
    </citation>
    <scope>IDENTIFICATION</scope>
    <source>
        <strain evidence="2">cv. Jemalong A17</strain>
    </source>
</reference>
<reference evidence="1 3" key="1">
    <citation type="journal article" date="2011" name="Nature">
        <title>The Medicago genome provides insight into the evolution of rhizobial symbioses.</title>
        <authorList>
            <person name="Young N.D."/>
            <person name="Debelle F."/>
            <person name="Oldroyd G.E."/>
            <person name="Geurts R."/>
            <person name="Cannon S.B."/>
            <person name="Udvardi M.K."/>
            <person name="Benedito V.A."/>
            <person name="Mayer K.F."/>
            <person name="Gouzy J."/>
            <person name="Schoof H."/>
            <person name="Van de Peer Y."/>
            <person name="Proost S."/>
            <person name="Cook D.R."/>
            <person name="Meyers B.C."/>
            <person name="Spannagl M."/>
            <person name="Cheung F."/>
            <person name="De Mita S."/>
            <person name="Krishnakumar V."/>
            <person name="Gundlach H."/>
            <person name="Zhou S."/>
            <person name="Mudge J."/>
            <person name="Bharti A.K."/>
            <person name="Murray J.D."/>
            <person name="Naoumkina M.A."/>
            <person name="Rosen B."/>
            <person name="Silverstein K.A."/>
            <person name="Tang H."/>
            <person name="Rombauts S."/>
            <person name="Zhao P.X."/>
            <person name="Zhou P."/>
            <person name="Barbe V."/>
            <person name="Bardou P."/>
            <person name="Bechner M."/>
            <person name="Bellec A."/>
            <person name="Berger A."/>
            <person name="Berges H."/>
            <person name="Bidwell S."/>
            <person name="Bisseling T."/>
            <person name="Choisne N."/>
            <person name="Couloux A."/>
            <person name="Denny R."/>
            <person name="Deshpande S."/>
            <person name="Dai X."/>
            <person name="Doyle J.J."/>
            <person name="Dudez A.M."/>
            <person name="Farmer A.D."/>
            <person name="Fouteau S."/>
            <person name="Franken C."/>
            <person name="Gibelin C."/>
            <person name="Gish J."/>
            <person name="Goldstein S."/>
            <person name="Gonzalez A.J."/>
            <person name="Green P.J."/>
            <person name="Hallab A."/>
            <person name="Hartog M."/>
            <person name="Hua A."/>
            <person name="Humphray S.J."/>
            <person name="Jeong D.H."/>
            <person name="Jing Y."/>
            <person name="Jocker A."/>
            <person name="Kenton S.M."/>
            <person name="Kim D.J."/>
            <person name="Klee K."/>
            <person name="Lai H."/>
            <person name="Lang C."/>
            <person name="Lin S."/>
            <person name="Macmil S.L."/>
            <person name="Magdelenat G."/>
            <person name="Matthews L."/>
            <person name="McCorrison J."/>
            <person name="Monaghan E.L."/>
            <person name="Mun J.H."/>
            <person name="Najar F.Z."/>
            <person name="Nicholson C."/>
            <person name="Noirot C."/>
            <person name="O'Bleness M."/>
            <person name="Paule C.R."/>
            <person name="Poulain J."/>
            <person name="Prion F."/>
            <person name="Qin B."/>
            <person name="Qu C."/>
            <person name="Retzel E.F."/>
            <person name="Riddle C."/>
            <person name="Sallet E."/>
            <person name="Samain S."/>
            <person name="Samson N."/>
            <person name="Sanders I."/>
            <person name="Saurat O."/>
            <person name="Scarpelli C."/>
            <person name="Schiex T."/>
            <person name="Segurens B."/>
            <person name="Severin A.J."/>
            <person name="Sherrier D.J."/>
            <person name="Shi R."/>
            <person name="Sims S."/>
            <person name="Singer S.R."/>
            <person name="Sinharoy S."/>
            <person name="Sterck L."/>
            <person name="Viollet A."/>
            <person name="Wang B.B."/>
            <person name="Wang K."/>
            <person name="Wang M."/>
            <person name="Wang X."/>
            <person name="Warfsmann J."/>
            <person name="Weissenbach J."/>
            <person name="White D.D."/>
            <person name="White J.D."/>
            <person name="Wiley G.B."/>
            <person name="Wincker P."/>
            <person name="Xing Y."/>
            <person name="Yang L."/>
            <person name="Yao Z."/>
            <person name="Ying F."/>
            <person name="Zhai J."/>
            <person name="Zhou L."/>
            <person name="Zuber A."/>
            <person name="Denarie J."/>
            <person name="Dixon R.A."/>
            <person name="May G.D."/>
            <person name="Schwartz D.C."/>
            <person name="Rogers J."/>
            <person name="Quetier F."/>
            <person name="Town C.D."/>
            <person name="Roe B.A."/>
        </authorList>
    </citation>
    <scope>NUCLEOTIDE SEQUENCE [LARGE SCALE GENOMIC DNA]</scope>
    <source>
        <strain evidence="1">A17</strain>
        <strain evidence="2 3">cv. Jemalong A17</strain>
    </source>
</reference>
<dbReference type="AlphaFoldDB" id="G7KE43"/>
<dbReference type="EMBL" id="CM001221">
    <property type="protein sequence ID" value="AES98534.1"/>
    <property type="molecule type" value="Genomic_DNA"/>
</dbReference>
<reference evidence="1 3" key="2">
    <citation type="journal article" date="2014" name="BMC Genomics">
        <title>An improved genome release (version Mt4.0) for the model legume Medicago truncatula.</title>
        <authorList>
            <person name="Tang H."/>
            <person name="Krishnakumar V."/>
            <person name="Bidwell S."/>
            <person name="Rosen B."/>
            <person name="Chan A."/>
            <person name="Zhou S."/>
            <person name="Gentzbittel L."/>
            <person name="Childs K.L."/>
            <person name="Yandell M."/>
            <person name="Gundlach H."/>
            <person name="Mayer K.F."/>
            <person name="Schwartz D.C."/>
            <person name="Town C.D."/>
        </authorList>
    </citation>
    <scope>GENOME REANNOTATION</scope>
    <source>
        <strain evidence="2 3">cv. Jemalong A17</strain>
    </source>
</reference>
<name>G7KE43_MEDTR</name>
<evidence type="ECO:0000313" key="3">
    <source>
        <dbReference type="Proteomes" id="UP000002051"/>
    </source>
</evidence>
<dbReference type="HOGENOM" id="CLU_2871031_0_0_1"/>
<proteinExistence type="predicted"/>
<evidence type="ECO:0000313" key="1">
    <source>
        <dbReference type="EMBL" id="AES98534.1"/>
    </source>
</evidence>
<dbReference type="Proteomes" id="UP000002051">
    <property type="component" value="Chromosome 5"/>
</dbReference>
<accession>G7KE43</accession>
<evidence type="ECO:0000313" key="2">
    <source>
        <dbReference type="EnsemblPlants" id="AES98534"/>
    </source>
</evidence>
<dbReference type="PaxDb" id="3880-AES98534"/>
<protein>
    <submittedName>
        <fullName evidence="1 2">Uncharacterized protein</fullName>
    </submittedName>
</protein>
<sequence length="64" mass="7141">MLQLTTSHSDEHKVAIKGTVKMQQYDGGGKWHRPALLQKKKNGTDQQVDAVGPIYGYNITIVVF</sequence>
<organism evidence="1 3">
    <name type="scientific">Medicago truncatula</name>
    <name type="common">Barrel medic</name>
    <name type="synonym">Medicago tribuloides</name>
    <dbReference type="NCBI Taxonomy" id="3880"/>
    <lineage>
        <taxon>Eukaryota</taxon>
        <taxon>Viridiplantae</taxon>
        <taxon>Streptophyta</taxon>
        <taxon>Embryophyta</taxon>
        <taxon>Tracheophyta</taxon>
        <taxon>Spermatophyta</taxon>
        <taxon>Magnoliopsida</taxon>
        <taxon>eudicotyledons</taxon>
        <taxon>Gunneridae</taxon>
        <taxon>Pentapetalae</taxon>
        <taxon>rosids</taxon>
        <taxon>fabids</taxon>
        <taxon>Fabales</taxon>
        <taxon>Fabaceae</taxon>
        <taxon>Papilionoideae</taxon>
        <taxon>50 kb inversion clade</taxon>
        <taxon>NPAAA clade</taxon>
        <taxon>Hologalegina</taxon>
        <taxon>IRL clade</taxon>
        <taxon>Trifolieae</taxon>
        <taxon>Medicago</taxon>
    </lineage>
</organism>
<gene>
    <name evidence="1" type="ordered locus">MTR_5g069690</name>
</gene>
<keyword evidence="3" id="KW-1185">Reference proteome</keyword>
<dbReference type="EnsemblPlants" id="AES98534">
    <property type="protein sequence ID" value="AES98534"/>
    <property type="gene ID" value="MTR_5g069690"/>
</dbReference>